<dbReference type="Proteomes" id="UP000235145">
    <property type="component" value="Unassembled WGS sequence"/>
</dbReference>
<evidence type="ECO:0000256" key="2">
    <source>
        <dbReference type="ARBA" id="ARBA00023015"/>
    </source>
</evidence>
<sequence>MHLNPNLFTTIFVAYNPPRFSYRSHQHHIHTLDHHNSKKRTQKSAMEEIVSLIFHGRKLVKDLEEALPNIPNQPYLLISLCDEISRVFGDARERLSLVVQEYGHHEPPPTMEVGGGSGSMPEWLRSSHATDMVLPEQLVQLHHGLEAIANQELGGGNVEAQGTDVGHSSLPRTRRRKHEADRRTFRIPAPRMGNTEVPPEDGYTWRKYGQKEILGSRFPRGYYRCTHQKLYNCPAKKQVQKLDNDPNTFEVTYRGDHTCIMSSTAPSMPPLPSAAAEAVPIQSLPSHHDHLPPSSSQTPQWLSMDIKQSVGDLYSITHRHHGMQTYRNQSADIGGEAAGPSSPTTRYVEYGTGMTDLDLVDTMFNSGSSSNNSMELIFPQKEETKDGGDKTN</sequence>
<proteinExistence type="predicted"/>
<dbReference type="GO" id="GO:0006355">
    <property type="term" value="P:regulation of DNA-templated transcription"/>
    <property type="evidence" value="ECO:0000318"/>
    <property type="project" value="GO_Central"/>
</dbReference>
<dbReference type="GO" id="GO:0005634">
    <property type="term" value="C:nucleus"/>
    <property type="evidence" value="ECO:0000318"/>
    <property type="project" value="GO_Central"/>
</dbReference>
<dbReference type="Gramene" id="rna-gnl|WGS:NBSK|LSAT_2X126380_mrna">
    <property type="protein sequence ID" value="cds-PLY72033.1"/>
    <property type="gene ID" value="gene-LSAT_2X126380"/>
</dbReference>
<feature type="region of interest" description="Disordered" evidence="6">
    <location>
        <begin position="160"/>
        <end position="181"/>
    </location>
</feature>
<feature type="region of interest" description="Disordered" evidence="6">
    <location>
        <begin position="369"/>
        <end position="392"/>
    </location>
</feature>
<gene>
    <name evidence="8" type="ORF">LSAT_V11C200097100</name>
</gene>
<evidence type="ECO:0000256" key="6">
    <source>
        <dbReference type="SAM" id="MobiDB-lite"/>
    </source>
</evidence>
<evidence type="ECO:0000256" key="5">
    <source>
        <dbReference type="ARBA" id="ARBA00023242"/>
    </source>
</evidence>
<evidence type="ECO:0000313" key="9">
    <source>
        <dbReference type="Proteomes" id="UP000235145"/>
    </source>
</evidence>
<dbReference type="AlphaFoldDB" id="A0A9R1XS25"/>
<dbReference type="GO" id="GO:0003700">
    <property type="term" value="F:DNA-binding transcription factor activity"/>
    <property type="evidence" value="ECO:0000318"/>
    <property type="project" value="GO_Central"/>
</dbReference>
<accession>A0A9R1XS25</accession>
<dbReference type="PANTHER" id="PTHR31282">
    <property type="entry name" value="WRKY TRANSCRIPTION FACTOR 21-RELATED"/>
    <property type="match status" value="1"/>
</dbReference>
<evidence type="ECO:0000259" key="7">
    <source>
        <dbReference type="PROSITE" id="PS50811"/>
    </source>
</evidence>
<dbReference type="InterPro" id="IPR003657">
    <property type="entry name" value="WRKY_dom"/>
</dbReference>
<dbReference type="InterPro" id="IPR036576">
    <property type="entry name" value="WRKY_dom_sf"/>
</dbReference>
<dbReference type="OrthoDB" id="684963at2759"/>
<keyword evidence="3" id="KW-0238">DNA-binding</keyword>
<evidence type="ECO:0000256" key="3">
    <source>
        <dbReference type="ARBA" id="ARBA00023125"/>
    </source>
</evidence>
<keyword evidence="5" id="KW-0539">Nucleus</keyword>
<keyword evidence="2" id="KW-0805">Transcription regulation</keyword>
<organism evidence="8 9">
    <name type="scientific">Lactuca sativa</name>
    <name type="common">Garden lettuce</name>
    <dbReference type="NCBI Taxonomy" id="4236"/>
    <lineage>
        <taxon>Eukaryota</taxon>
        <taxon>Viridiplantae</taxon>
        <taxon>Streptophyta</taxon>
        <taxon>Embryophyta</taxon>
        <taxon>Tracheophyta</taxon>
        <taxon>Spermatophyta</taxon>
        <taxon>Magnoliopsida</taxon>
        <taxon>eudicotyledons</taxon>
        <taxon>Gunneridae</taxon>
        <taxon>Pentapetalae</taxon>
        <taxon>asterids</taxon>
        <taxon>campanulids</taxon>
        <taxon>Asterales</taxon>
        <taxon>Asteraceae</taxon>
        <taxon>Cichorioideae</taxon>
        <taxon>Cichorieae</taxon>
        <taxon>Lactucinae</taxon>
        <taxon>Lactuca</taxon>
    </lineage>
</organism>
<dbReference type="Gene3D" id="2.20.25.80">
    <property type="entry name" value="WRKY domain"/>
    <property type="match status" value="1"/>
</dbReference>
<dbReference type="Pfam" id="PF03106">
    <property type="entry name" value="WRKY"/>
    <property type="match status" value="1"/>
</dbReference>
<keyword evidence="9" id="KW-1185">Reference proteome</keyword>
<dbReference type="SUPFAM" id="SSF118290">
    <property type="entry name" value="WRKY DNA-binding domain"/>
    <property type="match status" value="1"/>
</dbReference>
<evidence type="ECO:0000256" key="4">
    <source>
        <dbReference type="ARBA" id="ARBA00023163"/>
    </source>
</evidence>
<feature type="compositionally biased region" description="Basic and acidic residues" evidence="6">
    <location>
        <begin position="380"/>
        <end position="392"/>
    </location>
</feature>
<evidence type="ECO:0000256" key="1">
    <source>
        <dbReference type="ARBA" id="ARBA00004123"/>
    </source>
</evidence>
<dbReference type="PROSITE" id="PS50811">
    <property type="entry name" value="WRKY"/>
    <property type="match status" value="1"/>
</dbReference>
<protein>
    <recommendedName>
        <fullName evidence="7">WRKY domain-containing protein</fullName>
    </recommendedName>
</protein>
<reference evidence="8 9" key="1">
    <citation type="journal article" date="2017" name="Nat. Commun.">
        <title>Genome assembly with in vitro proximity ligation data and whole-genome triplication in lettuce.</title>
        <authorList>
            <person name="Reyes-Chin-Wo S."/>
            <person name="Wang Z."/>
            <person name="Yang X."/>
            <person name="Kozik A."/>
            <person name="Arikit S."/>
            <person name="Song C."/>
            <person name="Xia L."/>
            <person name="Froenicke L."/>
            <person name="Lavelle D.O."/>
            <person name="Truco M.J."/>
            <person name="Xia R."/>
            <person name="Zhu S."/>
            <person name="Xu C."/>
            <person name="Xu H."/>
            <person name="Xu X."/>
            <person name="Cox K."/>
            <person name="Korf I."/>
            <person name="Meyers B.C."/>
            <person name="Michelmore R.W."/>
        </authorList>
    </citation>
    <scope>NUCLEOTIDE SEQUENCE [LARGE SCALE GENOMIC DNA]</scope>
    <source>
        <strain evidence="9">cv. Salinas</strain>
        <tissue evidence="8">Seedlings</tissue>
    </source>
</reference>
<keyword evidence="4" id="KW-0804">Transcription</keyword>
<evidence type="ECO:0000313" key="8">
    <source>
        <dbReference type="EMBL" id="KAJ0223641.1"/>
    </source>
</evidence>
<dbReference type="InterPro" id="IPR044810">
    <property type="entry name" value="WRKY_plant"/>
</dbReference>
<comment type="subcellular location">
    <subcellularLocation>
        <location evidence="1">Nucleus</location>
    </subcellularLocation>
</comment>
<name>A0A9R1XS25_LACSA</name>
<comment type="caution">
    <text evidence="8">The sequence shown here is derived from an EMBL/GenBank/DDBJ whole genome shotgun (WGS) entry which is preliminary data.</text>
</comment>
<dbReference type="SMART" id="SM00774">
    <property type="entry name" value="WRKY"/>
    <property type="match status" value="1"/>
</dbReference>
<dbReference type="GO" id="GO:0000976">
    <property type="term" value="F:transcription cis-regulatory region binding"/>
    <property type="evidence" value="ECO:0000318"/>
    <property type="project" value="GO_Central"/>
</dbReference>
<feature type="domain" description="WRKY" evidence="7">
    <location>
        <begin position="200"/>
        <end position="257"/>
    </location>
</feature>
<dbReference type="EMBL" id="NBSK02000002">
    <property type="protein sequence ID" value="KAJ0223641.1"/>
    <property type="molecule type" value="Genomic_DNA"/>
</dbReference>